<evidence type="ECO:0000256" key="6">
    <source>
        <dbReference type="SAM" id="Phobius"/>
    </source>
</evidence>
<keyword evidence="9" id="KW-1185">Reference proteome</keyword>
<comment type="subcellular location">
    <subcellularLocation>
        <location evidence="1">Membrane</location>
        <topology evidence="1">Multi-pass membrane protein</topology>
    </subcellularLocation>
</comment>
<dbReference type="OrthoDB" id="9815809at2"/>
<feature type="transmembrane region" description="Helical" evidence="6">
    <location>
        <begin position="125"/>
        <end position="143"/>
    </location>
</feature>
<dbReference type="InterPro" id="IPR000620">
    <property type="entry name" value="EamA_dom"/>
</dbReference>
<keyword evidence="3 6" id="KW-0812">Transmembrane</keyword>
<feature type="transmembrane region" description="Helical" evidence="6">
    <location>
        <begin position="245"/>
        <end position="264"/>
    </location>
</feature>
<feature type="transmembrane region" description="Helical" evidence="6">
    <location>
        <begin position="149"/>
        <end position="167"/>
    </location>
</feature>
<evidence type="ECO:0000313" key="8">
    <source>
        <dbReference type="EMBL" id="SDY44197.1"/>
    </source>
</evidence>
<dbReference type="STRING" id="576131.SAMN05444486_102205"/>
<sequence length="307" mass="32705">MQDRTTLGIAFMVAFALVAPIMDAFAKATPDYIPVMEILGFRFGIQVLLLLPVALVLGIAHRPRAPEIGLHLVRGFLIMAATGLFFAAVREMPLANAIAIFFVEPFILTLLGALFLGEAVGLRRIMACTVGFGGALLVIQPSFSELGFVALYPLGTALCFALYMVMTRSMAQRLSPITLQAYTAIAASALILPMLFAFNGTGNTALDPAMPHGLAVYTLLGVGVVSTVSHLFISLALKFAPAATIAPLQYLEIVAATSLGYFVFSDIPDALTFIGIAIIVGAGLYVFARERRAEQVLAQQTDVPHTP</sequence>
<evidence type="ECO:0000256" key="2">
    <source>
        <dbReference type="ARBA" id="ARBA00009853"/>
    </source>
</evidence>
<dbReference type="GeneID" id="78124280"/>
<evidence type="ECO:0000256" key="4">
    <source>
        <dbReference type="ARBA" id="ARBA00022989"/>
    </source>
</evidence>
<feature type="domain" description="EamA" evidence="7">
    <location>
        <begin position="7"/>
        <end position="139"/>
    </location>
</feature>
<feature type="transmembrane region" description="Helical" evidence="6">
    <location>
        <begin position="72"/>
        <end position="89"/>
    </location>
</feature>
<dbReference type="AlphaFoldDB" id="A0A1H3JW55"/>
<keyword evidence="4 6" id="KW-1133">Transmembrane helix</keyword>
<feature type="transmembrane region" description="Helical" evidence="6">
    <location>
        <begin position="270"/>
        <end position="288"/>
    </location>
</feature>
<protein>
    <submittedName>
        <fullName evidence="8">Threonine/homoserine efflux transporter RhtA</fullName>
    </submittedName>
</protein>
<dbReference type="Proteomes" id="UP000199026">
    <property type="component" value="Unassembled WGS sequence"/>
</dbReference>
<accession>A0A1H3JW55</accession>
<dbReference type="PANTHER" id="PTHR22911:SF6">
    <property type="entry name" value="SOLUTE CARRIER FAMILY 35 MEMBER G1"/>
    <property type="match status" value="1"/>
</dbReference>
<comment type="similarity">
    <text evidence="2">Belongs to the drug/metabolite transporter (DMT) superfamily. 10 TMS drug/metabolite exporter (DME) (TC 2.A.7.3) family.</text>
</comment>
<evidence type="ECO:0000256" key="5">
    <source>
        <dbReference type="ARBA" id="ARBA00023136"/>
    </source>
</evidence>
<gene>
    <name evidence="8" type="ORF">SAMN05444486_102205</name>
</gene>
<dbReference type="InterPro" id="IPR037185">
    <property type="entry name" value="EmrE-like"/>
</dbReference>
<proteinExistence type="inferred from homology"/>
<organism evidence="8 9">
    <name type="scientific">Lentibacter algarum</name>
    <dbReference type="NCBI Taxonomy" id="576131"/>
    <lineage>
        <taxon>Bacteria</taxon>
        <taxon>Pseudomonadati</taxon>
        <taxon>Pseudomonadota</taxon>
        <taxon>Alphaproteobacteria</taxon>
        <taxon>Rhodobacterales</taxon>
        <taxon>Roseobacteraceae</taxon>
        <taxon>Lentibacter</taxon>
    </lineage>
</organism>
<evidence type="ECO:0000256" key="3">
    <source>
        <dbReference type="ARBA" id="ARBA00022692"/>
    </source>
</evidence>
<feature type="transmembrane region" description="Helical" evidence="6">
    <location>
        <begin position="42"/>
        <end position="60"/>
    </location>
</feature>
<feature type="transmembrane region" description="Helical" evidence="6">
    <location>
        <begin position="95"/>
        <end position="116"/>
    </location>
</feature>
<reference evidence="8 9" key="1">
    <citation type="submission" date="2016-10" db="EMBL/GenBank/DDBJ databases">
        <authorList>
            <person name="de Groot N.N."/>
        </authorList>
    </citation>
    <scope>NUCLEOTIDE SEQUENCE [LARGE SCALE GENOMIC DNA]</scope>
    <source>
        <strain evidence="8 9">DSM 24677</strain>
    </source>
</reference>
<dbReference type="SUPFAM" id="SSF103481">
    <property type="entry name" value="Multidrug resistance efflux transporter EmrE"/>
    <property type="match status" value="2"/>
</dbReference>
<name>A0A1H3JW55_9RHOB</name>
<feature type="transmembrane region" description="Helical" evidence="6">
    <location>
        <begin position="214"/>
        <end position="233"/>
    </location>
</feature>
<feature type="transmembrane region" description="Helical" evidence="6">
    <location>
        <begin position="179"/>
        <end position="198"/>
    </location>
</feature>
<dbReference type="PANTHER" id="PTHR22911">
    <property type="entry name" value="ACYL-MALONYL CONDENSING ENZYME-RELATED"/>
    <property type="match status" value="1"/>
</dbReference>
<evidence type="ECO:0000256" key="1">
    <source>
        <dbReference type="ARBA" id="ARBA00004141"/>
    </source>
</evidence>
<dbReference type="GO" id="GO:0016020">
    <property type="term" value="C:membrane"/>
    <property type="evidence" value="ECO:0007669"/>
    <property type="project" value="UniProtKB-SubCell"/>
</dbReference>
<keyword evidence="5 6" id="KW-0472">Membrane</keyword>
<dbReference type="EMBL" id="FNPR01000002">
    <property type="protein sequence ID" value="SDY44197.1"/>
    <property type="molecule type" value="Genomic_DNA"/>
</dbReference>
<feature type="domain" description="EamA" evidence="7">
    <location>
        <begin position="150"/>
        <end position="282"/>
    </location>
</feature>
<dbReference type="Pfam" id="PF00892">
    <property type="entry name" value="EamA"/>
    <property type="match status" value="2"/>
</dbReference>
<evidence type="ECO:0000313" key="9">
    <source>
        <dbReference type="Proteomes" id="UP000199026"/>
    </source>
</evidence>
<evidence type="ECO:0000259" key="7">
    <source>
        <dbReference type="Pfam" id="PF00892"/>
    </source>
</evidence>
<dbReference type="RefSeq" id="WP_089889623.1">
    <property type="nucleotide sequence ID" value="NZ_CALJFH010000002.1"/>
</dbReference>